<accession>A0A2N3IDN1</accession>
<dbReference type="PROSITE" id="PS00092">
    <property type="entry name" value="N6_MTASE"/>
    <property type="match status" value="1"/>
</dbReference>
<feature type="domain" description="Type II methyltransferase M.TaqI-like" evidence="6">
    <location>
        <begin position="453"/>
        <end position="649"/>
    </location>
</feature>
<dbReference type="Gene3D" id="3.40.50.150">
    <property type="entry name" value="Vaccinia Virus protein VP39"/>
    <property type="match status" value="1"/>
</dbReference>
<dbReference type="AlphaFoldDB" id="A0A2N3IDN1"/>
<organism evidence="7 8">
    <name type="scientific">Labilibaculum manganireducens</name>
    <dbReference type="NCBI Taxonomy" id="1940525"/>
    <lineage>
        <taxon>Bacteria</taxon>
        <taxon>Pseudomonadati</taxon>
        <taxon>Bacteroidota</taxon>
        <taxon>Bacteroidia</taxon>
        <taxon>Marinilabiliales</taxon>
        <taxon>Marinifilaceae</taxon>
        <taxon>Labilibaculum</taxon>
    </lineage>
</organism>
<protein>
    <recommendedName>
        <fullName evidence="1">site-specific DNA-methyltransferase (adenine-specific)</fullName>
        <ecNumber evidence="1">2.1.1.72</ecNumber>
    </recommendedName>
</protein>
<dbReference type="RefSeq" id="WP_101308601.1">
    <property type="nucleotide sequence ID" value="NZ_MVDE01000004.1"/>
</dbReference>
<dbReference type="PANTHER" id="PTHR33841">
    <property type="entry name" value="DNA METHYLTRANSFERASE YEEA-RELATED"/>
    <property type="match status" value="1"/>
</dbReference>
<evidence type="ECO:0000256" key="5">
    <source>
        <dbReference type="ARBA" id="ARBA00047942"/>
    </source>
</evidence>
<evidence type="ECO:0000256" key="1">
    <source>
        <dbReference type="ARBA" id="ARBA00011900"/>
    </source>
</evidence>
<dbReference type="GO" id="GO:0006304">
    <property type="term" value="P:DNA modification"/>
    <property type="evidence" value="ECO:0007669"/>
    <property type="project" value="InterPro"/>
</dbReference>
<reference evidence="7 8" key="1">
    <citation type="journal article" date="2017" name="Front. Microbiol.">
        <title>Labilibaculum manganireducens gen. nov., sp. nov. and Labilibaculum filiforme sp. nov., Novel Bacteroidetes Isolated from Subsurface Sediments of the Baltic Sea.</title>
        <authorList>
            <person name="Vandieken V."/>
            <person name="Marshall I.P."/>
            <person name="Niemann H."/>
            <person name="Engelen B."/>
            <person name="Cypionka H."/>
        </authorList>
    </citation>
    <scope>NUCLEOTIDE SEQUENCE [LARGE SCALE GENOMIC DNA]</scope>
    <source>
        <strain evidence="7 8">59.10-2M</strain>
    </source>
</reference>
<evidence type="ECO:0000313" key="7">
    <source>
        <dbReference type="EMBL" id="PKQ68442.1"/>
    </source>
</evidence>
<dbReference type="EC" id="2.1.1.72" evidence="1"/>
<evidence type="ECO:0000256" key="4">
    <source>
        <dbReference type="ARBA" id="ARBA00022691"/>
    </source>
</evidence>
<dbReference type="InterPro" id="IPR050953">
    <property type="entry name" value="N4_N6_ade-DNA_methylase"/>
</dbReference>
<comment type="caution">
    <text evidence="7">The sequence shown here is derived from an EMBL/GenBank/DDBJ whole genome shotgun (WGS) entry which is preliminary data.</text>
</comment>
<dbReference type="PANTHER" id="PTHR33841:SF1">
    <property type="entry name" value="DNA METHYLTRANSFERASE A"/>
    <property type="match status" value="1"/>
</dbReference>
<keyword evidence="2" id="KW-0489">Methyltransferase</keyword>
<evidence type="ECO:0000256" key="2">
    <source>
        <dbReference type="ARBA" id="ARBA00022603"/>
    </source>
</evidence>
<dbReference type="InterPro" id="IPR029063">
    <property type="entry name" value="SAM-dependent_MTases_sf"/>
</dbReference>
<dbReference type="Pfam" id="PF07669">
    <property type="entry name" value="Eco57I"/>
    <property type="match status" value="1"/>
</dbReference>
<keyword evidence="8" id="KW-1185">Reference proteome</keyword>
<dbReference type="PRINTS" id="PR00507">
    <property type="entry name" value="N12N6MTFRASE"/>
</dbReference>
<dbReference type="GO" id="GO:0032259">
    <property type="term" value="P:methylation"/>
    <property type="evidence" value="ECO:0007669"/>
    <property type="project" value="UniProtKB-KW"/>
</dbReference>
<evidence type="ECO:0000256" key="3">
    <source>
        <dbReference type="ARBA" id="ARBA00022679"/>
    </source>
</evidence>
<dbReference type="Proteomes" id="UP000233618">
    <property type="component" value="Unassembled WGS sequence"/>
</dbReference>
<gene>
    <name evidence="7" type="ORF">BZG01_04305</name>
</gene>
<dbReference type="GO" id="GO:0003676">
    <property type="term" value="F:nucleic acid binding"/>
    <property type="evidence" value="ECO:0007669"/>
    <property type="project" value="InterPro"/>
</dbReference>
<dbReference type="GO" id="GO:0009007">
    <property type="term" value="F:site-specific DNA-methyltransferase (adenine-specific) activity"/>
    <property type="evidence" value="ECO:0007669"/>
    <property type="project" value="UniProtKB-EC"/>
</dbReference>
<comment type="catalytic activity">
    <reaction evidence="5">
        <text>a 2'-deoxyadenosine in DNA + S-adenosyl-L-methionine = an N(6)-methyl-2'-deoxyadenosine in DNA + S-adenosyl-L-homocysteine + H(+)</text>
        <dbReference type="Rhea" id="RHEA:15197"/>
        <dbReference type="Rhea" id="RHEA-COMP:12418"/>
        <dbReference type="Rhea" id="RHEA-COMP:12419"/>
        <dbReference type="ChEBI" id="CHEBI:15378"/>
        <dbReference type="ChEBI" id="CHEBI:57856"/>
        <dbReference type="ChEBI" id="CHEBI:59789"/>
        <dbReference type="ChEBI" id="CHEBI:90615"/>
        <dbReference type="ChEBI" id="CHEBI:90616"/>
        <dbReference type="EC" id="2.1.1.72"/>
    </reaction>
</comment>
<dbReference type="InterPro" id="IPR002052">
    <property type="entry name" value="DNA_methylase_N6_adenine_CS"/>
</dbReference>
<dbReference type="InterPro" id="IPR011639">
    <property type="entry name" value="MethylTrfase_TaqI-like_dom"/>
</dbReference>
<evidence type="ECO:0000259" key="6">
    <source>
        <dbReference type="Pfam" id="PF07669"/>
    </source>
</evidence>
<dbReference type="SUPFAM" id="SSF53335">
    <property type="entry name" value="S-adenosyl-L-methionine-dependent methyltransferases"/>
    <property type="match status" value="1"/>
</dbReference>
<dbReference type="EMBL" id="MVDE01000004">
    <property type="protein sequence ID" value="PKQ68442.1"/>
    <property type="molecule type" value="Genomic_DNA"/>
</dbReference>
<name>A0A2N3IDN1_9BACT</name>
<keyword evidence="4" id="KW-0949">S-adenosyl-L-methionine</keyword>
<proteinExistence type="predicted"/>
<evidence type="ECO:0000313" key="8">
    <source>
        <dbReference type="Proteomes" id="UP000233618"/>
    </source>
</evidence>
<sequence length="1028" mass="119572">MASRKEILQNLIEKYQLYKEQGRLDLSSEETMRTWINELLAIFNWDVRDTSQILQEKVLSKEEKERLVEIGSTYTRPDYTFKRGNEKLTFLDAKGTYVNLETDIDAAFQIKSYGWSIIAPCAFITNFEEFVIYDCTYIPAQRQPANFGRIYLKIDDYIENFEVLENHLLKSNILNGKLSQIYSDTLRGEREIQKLSPDFLFAQQLSEFRLSLANNILESNHDLIQGNSELLAYITQVVINRIVFIRICEARKIEKEGLLLDFQRNGFWNSFRDSSYNDFYEHYDGPLFDRINSIHEIEVQNDVFNSLIEKLYYPSPYRFDVIPTKLLSDIYEIFLSKRLFIENNKVIEKLKLEYIKTNGAVSTPQYLVQDLIKRTIAKNIIVSEGLNSVFATKVLDFACGSGIFIVELFDYLQSVIVEYHSENPNEKYSSLFFTNEHNTTLTIEGKRKLISDCIYAVDIDPEAVEVARMSLSLKVIDNVEFHENYQEIGVYGNQILNNVGNNVKCGNTLVSYDITEKYATIIQNEEQLLKTNPFDWRSEQGFAEIFNGNEGFDYIIGNPPYVEVKNYNVEYPFMHQYIKDNYQTTKNGKVDLSVAFIERGIELLNGNGKLGLIIQKRFFKTEYGKKIREFISSNQLLFQVIDFETTSLFKGRITYIASLILAKSQPDTVSFIKISNKSEEIPLKLQQLPTIEVDNSKFIEIPSNGFDTNPWNFDNADLLSIKTELLNRHGNFGNFAKVRVGIQVLWDKAYHLTVKSNNENGTILCDSHLENGFNIEIEACRPLIVNERFYPFCSDATSTYVIFPYDVVDGKKVQILFDDFCERYPLAGRYLSRNEATIKENVETYADDKWHLFTRENNHQRIEPKVLIPMTANDTFATITQNPLNYCDNANMFFVDIPNKSENNLYAIASIINSTLFSVCARSIANPQQNGYFKFNKQFIEPIPFPKENYINSEDLVEEIALIGQDIEQLQNQYFSASPRQKNIHRNTLNTYWNNLDEKVYELYQLSDLEKNYFRNRGRNINRTQILY</sequence>
<keyword evidence="3" id="KW-0808">Transferase</keyword>